<dbReference type="InterPro" id="IPR042178">
    <property type="entry name" value="Serpin_sf_1"/>
</dbReference>
<name>A0AAD5ZJI1_9POAL</name>
<dbReference type="SUPFAM" id="SSF56574">
    <property type="entry name" value="Serpins"/>
    <property type="match status" value="1"/>
</dbReference>
<protein>
    <recommendedName>
        <fullName evidence="3">Serpin domain-containing protein</fullName>
    </recommendedName>
</protein>
<evidence type="ECO:0000256" key="2">
    <source>
        <dbReference type="RuleBase" id="RU000411"/>
    </source>
</evidence>
<feature type="domain" description="Serpin" evidence="3">
    <location>
        <begin position="21"/>
        <end position="299"/>
    </location>
</feature>
<dbReference type="PROSITE" id="PS00284">
    <property type="entry name" value="SERPIN"/>
    <property type="match status" value="1"/>
</dbReference>
<dbReference type="Proteomes" id="UP001210211">
    <property type="component" value="Unassembled WGS sequence"/>
</dbReference>
<sequence>MMGMMDLADDPYQARCASFSLRLSTHLISQAGSASSNLAFSALSLHSLLGLLAAGSSGPTHQQLLSFLGFPLASELTALHSQISNVILADGSAAGGPCLRYASGFWVNDSLTLKSSFREVGGSVYKAEAHSVPFLRKGQDSRQFSFYIFLPYAFNGLSNLSMKMSSEPDFLNRHMPKKTVPVGDFRIPKFKISDGMEFSKMFASLGLDLPFKPTRDFSEMVDSPEFSHYKVSQISHKCFVEVDEEGTEAAAASAVECGMYCTSVEHEEPVDFVADHPFLFLIREDQSGLVLFMGHLLNPVDD</sequence>
<reference evidence="4 5" key="1">
    <citation type="journal article" date="2022" name="Cell">
        <title>Repeat-based holocentromeres influence genome architecture and karyotype evolution.</title>
        <authorList>
            <person name="Hofstatter P.G."/>
            <person name="Thangavel G."/>
            <person name="Lux T."/>
            <person name="Neumann P."/>
            <person name="Vondrak T."/>
            <person name="Novak P."/>
            <person name="Zhang M."/>
            <person name="Costa L."/>
            <person name="Castellani M."/>
            <person name="Scott A."/>
            <person name="Toegelov H."/>
            <person name="Fuchs J."/>
            <person name="Mata-Sucre Y."/>
            <person name="Dias Y."/>
            <person name="Vanzela A.L.L."/>
            <person name="Huettel B."/>
            <person name="Almeida C.C.S."/>
            <person name="Simkova H."/>
            <person name="Souza G."/>
            <person name="Pedrosa-Harand A."/>
            <person name="Macas J."/>
            <person name="Mayer K.F.X."/>
            <person name="Houben A."/>
            <person name="Marques A."/>
        </authorList>
    </citation>
    <scope>NUCLEOTIDE SEQUENCE [LARGE SCALE GENOMIC DNA]</scope>
    <source>
        <strain evidence="4">RhyTen1mFocal</strain>
    </source>
</reference>
<evidence type="ECO:0000256" key="1">
    <source>
        <dbReference type="ARBA" id="ARBA00009500"/>
    </source>
</evidence>
<accession>A0AAD5ZJI1</accession>
<dbReference type="GO" id="GO:0005615">
    <property type="term" value="C:extracellular space"/>
    <property type="evidence" value="ECO:0007669"/>
    <property type="project" value="InterPro"/>
</dbReference>
<dbReference type="EMBL" id="JAMRDG010000001">
    <property type="protein sequence ID" value="KAJ3699061.1"/>
    <property type="molecule type" value="Genomic_DNA"/>
</dbReference>
<evidence type="ECO:0000313" key="5">
    <source>
        <dbReference type="Proteomes" id="UP001210211"/>
    </source>
</evidence>
<dbReference type="SMART" id="SM00093">
    <property type="entry name" value="SERPIN"/>
    <property type="match status" value="1"/>
</dbReference>
<organism evidence="4 5">
    <name type="scientific">Rhynchospora tenuis</name>
    <dbReference type="NCBI Taxonomy" id="198213"/>
    <lineage>
        <taxon>Eukaryota</taxon>
        <taxon>Viridiplantae</taxon>
        <taxon>Streptophyta</taxon>
        <taxon>Embryophyta</taxon>
        <taxon>Tracheophyta</taxon>
        <taxon>Spermatophyta</taxon>
        <taxon>Magnoliopsida</taxon>
        <taxon>Liliopsida</taxon>
        <taxon>Poales</taxon>
        <taxon>Cyperaceae</taxon>
        <taxon>Cyperoideae</taxon>
        <taxon>Rhynchosporeae</taxon>
        <taxon>Rhynchospora</taxon>
    </lineage>
</organism>
<dbReference type="PANTHER" id="PTHR11461:SF211">
    <property type="entry name" value="GH10112P-RELATED"/>
    <property type="match status" value="1"/>
</dbReference>
<dbReference type="AlphaFoldDB" id="A0AAD5ZJI1"/>
<comment type="caution">
    <text evidence="4">The sequence shown here is derived from an EMBL/GenBank/DDBJ whole genome shotgun (WGS) entry which is preliminary data.</text>
</comment>
<gene>
    <name evidence="4" type="ORF">LUZ61_002766</name>
</gene>
<dbReference type="InterPro" id="IPR000215">
    <property type="entry name" value="Serpin_fam"/>
</dbReference>
<dbReference type="GO" id="GO:0004867">
    <property type="term" value="F:serine-type endopeptidase inhibitor activity"/>
    <property type="evidence" value="ECO:0007669"/>
    <property type="project" value="InterPro"/>
</dbReference>
<evidence type="ECO:0000313" key="4">
    <source>
        <dbReference type="EMBL" id="KAJ3699061.1"/>
    </source>
</evidence>
<dbReference type="Gene3D" id="3.30.497.10">
    <property type="entry name" value="Antithrombin, subunit I, domain 2"/>
    <property type="match status" value="2"/>
</dbReference>
<dbReference type="PANTHER" id="PTHR11461">
    <property type="entry name" value="SERINE PROTEASE INHIBITOR, SERPIN"/>
    <property type="match status" value="1"/>
</dbReference>
<proteinExistence type="inferred from homology"/>
<dbReference type="InterPro" id="IPR036186">
    <property type="entry name" value="Serpin_sf"/>
</dbReference>
<comment type="similarity">
    <text evidence="1 2">Belongs to the serpin family.</text>
</comment>
<dbReference type="InterPro" id="IPR023796">
    <property type="entry name" value="Serpin_dom"/>
</dbReference>
<evidence type="ECO:0000259" key="3">
    <source>
        <dbReference type="SMART" id="SM00093"/>
    </source>
</evidence>
<dbReference type="Pfam" id="PF00079">
    <property type="entry name" value="Serpin"/>
    <property type="match status" value="2"/>
</dbReference>
<keyword evidence="5" id="KW-1185">Reference proteome</keyword>
<dbReference type="InterPro" id="IPR023795">
    <property type="entry name" value="Serpin_CS"/>
</dbReference>